<evidence type="ECO:0000256" key="2">
    <source>
        <dbReference type="SAM" id="Phobius"/>
    </source>
</evidence>
<feature type="compositionally biased region" description="Low complexity" evidence="1">
    <location>
        <begin position="55"/>
        <end position="64"/>
    </location>
</feature>
<dbReference type="EMBL" id="OCNK01000005">
    <property type="protein sequence ID" value="SOE02767.1"/>
    <property type="molecule type" value="Genomic_DNA"/>
</dbReference>
<feature type="compositionally biased region" description="Basic and acidic residues" evidence="1">
    <location>
        <begin position="65"/>
        <end position="77"/>
    </location>
</feature>
<name>A0A286H4S9_9ACTN</name>
<dbReference type="Proteomes" id="UP000219482">
    <property type="component" value="Unassembled WGS sequence"/>
</dbReference>
<sequence>MILAAGLLVLLGLGLFVAGVLTGVTALYWGCVAVCVVAAVLLFVARKRLAAPTAADARTTAATARTEKPVSTADERPGSTPEQAPGAPAEPAAAGTATPAEGVTQAAAGATAASVAQAPGVAGELPDPPVEEVEVTDLLIVVDLKDEVLVIDEHPRYHLPGCVHLGGHTPIPLPLDEARTDGFTPCAACAPDRNLAQRARDRRVAG</sequence>
<dbReference type="RefSeq" id="WP_097185438.1">
    <property type="nucleotide sequence ID" value="NZ_OCNK01000005.1"/>
</dbReference>
<feature type="region of interest" description="Disordered" evidence="1">
    <location>
        <begin position="55"/>
        <end position="108"/>
    </location>
</feature>
<gene>
    <name evidence="3" type="ORF">SAMN06272739_3726</name>
</gene>
<keyword evidence="2" id="KW-0812">Transmembrane</keyword>
<proteinExistence type="predicted"/>
<feature type="compositionally biased region" description="Low complexity" evidence="1">
    <location>
        <begin position="80"/>
        <end position="108"/>
    </location>
</feature>
<evidence type="ECO:0000313" key="4">
    <source>
        <dbReference type="Proteomes" id="UP000219482"/>
    </source>
</evidence>
<keyword evidence="2" id="KW-1133">Transmembrane helix</keyword>
<dbReference type="AlphaFoldDB" id="A0A286H4S9"/>
<accession>A0A286H4S9</accession>
<protein>
    <submittedName>
        <fullName evidence="3">Uncharacterized protein</fullName>
    </submittedName>
</protein>
<feature type="transmembrane region" description="Helical" evidence="2">
    <location>
        <begin position="27"/>
        <end position="45"/>
    </location>
</feature>
<keyword evidence="2" id="KW-0472">Membrane</keyword>
<keyword evidence="4" id="KW-1185">Reference proteome</keyword>
<dbReference type="OrthoDB" id="3638805at2"/>
<organism evidence="3 4">
    <name type="scientific">Blastococcus haudaquaticus</name>
    <dbReference type="NCBI Taxonomy" id="1938745"/>
    <lineage>
        <taxon>Bacteria</taxon>
        <taxon>Bacillati</taxon>
        <taxon>Actinomycetota</taxon>
        <taxon>Actinomycetes</taxon>
        <taxon>Geodermatophilales</taxon>
        <taxon>Geodermatophilaceae</taxon>
        <taxon>Blastococcus</taxon>
    </lineage>
</organism>
<evidence type="ECO:0000313" key="3">
    <source>
        <dbReference type="EMBL" id="SOE02767.1"/>
    </source>
</evidence>
<evidence type="ECO:0000256" key="1">
    <source>
        <dbReference type="SAM" id="MobiDB-lite"/>
    </source>
</evidence>
<reference evidence="4" key="1">
    <citation type="submission" date="2017-09" db="EMBL/GenBank/DDBJ databases">
        <authorList>
            <person name="Varghese N."/>
            <person name="Submissions S."/>
        </authorList>
    </citation>
    <scope>NUCLEOTIDE SEQUENCE [LARGE SCALE GENOMIC DNA]</scope>
    <source>
        <strain evidence="4">DSM 44270</strain>
    </source>
</reference>